<dbReference type="PATRIC" id="fig|45071.7.peg.1537"/>
<dbReference type="Proteomes" id="UP000095229">
    <property type="component" value="Unassembled WGS sequence"/>
</dbReference>
<dbReference type="EMBL" id="LSOG01000044">
    <property type="protein sequence ID" value="OEH47581.1"/>
    <property type="molecule type" value="Genomic_DNA"/>
</dbReference>
<evidence type="ECO:0000313" key="1">
    <source>
        <dbReference type="EMBL" id="OEH47581.1"/>
    </source>
</evidence>
<evidence type="ECO:0000313" key="2">
    <source>
        <dbReference type="Proteomes" id="UP000095229"/>
    </source>
</evidence>
<keyword evidence="2" id="KW-1185">Reference proteome</keyword>
<proteinExistence type="predicted"/>
<comment type="caution">
    <text evidence="1">The sequence shown here is derived from an EMBL/GenBank/DDBJ whole genome shotgun (WGS) entry which is preliminary data.</text>
</comment>
<sequence length="57" mass="6636">MRVNKKMEKLGENVNEISSALTSEVDIQLFFEAVQKHRLFTLEKLIQKSAKTFDYTS</sequence>
<accession>A0A1E5JST1</accession>
<organism evidence="1 2">
    <name type="scientific">Legionella parisiensis</name>
    <dbReference type="NCBI Taxonomy" id="45071"/>
    <lineage>
        <taxon>Bacteria</taxon>
        <taxon>Pseudomonadati</taxon>
        <taxon>Pseudomonadota</taxon>
        <taxon>Gammaproteobacteria</taxon>
        <taxon>Legionellales</taxon>
        <taxon>Legionellaceae</taxon>
        <taxon>Legionella</taxon>
    </lineage>
</organism>
<gene>
    <name evidence="1" type="ORF">lpari_01415</name>
</gene>
<protein>
    <submittedName>
        <fullName evidence="1">Uncharacterized protein</fullName>
    </submittedName>
</protein>
<dbReference type="AlphaFoldDB" id="A0A1E5JST1"/>
<name>A0A1E5JST1_9GAMM</name>
<reference evidence="1 2" key="1">
    <citation type="submission" date="2016-02" db="EMBL/GenBank/DDBJ databases">
        <title>Secondary metabolites in Legionella.</title>
        <authorList>
            <person name="Tobias N.J."/>
            <person name="Bode H.B."/>
        </authorList>
    </citation>
    <scope>NUCLEOTIDE SEQUENCE [LARGE SCALE GENOMIC DNA]</scope>
    <source>
        <strain evidence="1 2">DSM 19216</strain>
    </source>
</reference>